<protein>
    <submittedName>
        <fullName evidence="1">Uncharacterized protein</fullName>
    </submittedName>
</protein>
<evidence type="ECO:0000313" key="2">
    <source>
        <dbReference type="Proteomes" id="UP000606974"/>
    </source>
</evidence>
<keyword evidence="2" id="KW-1185">Reference proteome</keyword>
<organism evidence="1 2">
    <name type="scientific">Endocarpon pusillum</name>
    <dbReference type="NCBI Taxonomy" id="364733"/>
    <lineage>
        <taxon>Eukaryota</taxon>
        <taxon>Fungi</taxon>
        <taxon>Dikarya</taxon>
        <taxon>Ascomycota</taxon>
        <taxon>Pezizomycotina</taxon>
        <taxon>Eurotiomycetes</taxon>
        <taxon>Chaetothyriomycetidae</taxon>
        <taxon>Verrucariales</taxon>
        <taxon>Verrucariaceae</taxon>
        <taxon>Endocarpon</taxon>
    </lineage>
</organism>
<dbReference type="EMBL" id="JAACFV010000003">
    <property type="protein sequence ID" value="KAF7513875.1"/>
    <property type="molecule type" value="Genomic_DNA"/>
</dbReference>
<reference evidence="1" key="1">
    <citation type="submission" date="2020-02" db="EMBL/GenBank/DDBJ databases">
        <authorList>
            <person name="Palmer J.M."/>
        </authorList>
    </citation>
    <scope>NUCLEOTIDE SEQUENCE</scope>
    <source>
        <strain evidence="1">EPUS1.4</strain>
        <tissue evidence="1">Thallus</tissue>
    </source>
</reference>
<dbReference type="Proteomes" id="UP000606974">
    <property type="component" value="Unassembled WGS sequence"/>
</dbReference>
<evidence type="ECO:0000313" key="1">
    <source>
        <dbReference type="EMBL" id="KAF7513875.1"/>
    </source>
</evidence>
<name>A0A8H7AZ95_9EURO</name>
<dbReference type="AlphaFoldDB" id="A0A8H7AZ95"/>
<gene>
    <name evidence="1" type="ORF">GJ744_006489</name>
</gene>
<accession>A0A8H7AZ95</accession>
<sequence length="250" mass="25264">MLFEELVEEPVGPASWPGKAADEIELVERAEVDAVVPCEDDELDQVVTAEFSVPREEEGVAMLAGGLLEESSDEEVVRLNTGEADEDCGEGNDEVEVEGVGGGDVMGAAGDDDGGVFAGGVLGSMGGVGVLGVMGGGCVSDVVDEVSEVGGGDGAEFVAGGGESPDRLGVPSVWSGGGSLVDGVDSPAAGKLGVGVEVDEPVMVGTMIGMSAIEVDSVEMRTFVAFELLKVIVARMRSWPSTDAVALLLS</sequence>
<proteinExistence type="predicted"/>
<comment type="caution">
    <text evidence="1">The sequence shown here is derived from an EMBL/GenBank/DDBJ whole genome shotgun (WGS) entry which is preliminary data.</text>
</comment>